<comment type="caution">
    <text evidence="1">The sequence shown here is derived from an EMBL/GenBank/DDBJ whole genome shotgun (WGS) entry which is preliminary data.</text>
</comment>
<dbReference type="AlphaFoldDB" id="A0A2H0VKW7"/>
<name>A0A2H0VKW7_9BACT</name>
<evidence type="ECO:0008006" key="3">
    <source>
        <dbReference type="Google" id="ProtNLM"/>
    </source>
</evidence>
<evidence type="ECO:0000313" key="2">
    <source>
        <dbReference type="Proteomes" id="UP000230730"/>
    </source>
</evidence>
<protein>
    <recommendedName>
        <fullName evidence="3">DKNYY family protein</fullName>
    </recommendedName>
</protein>
<dbReference type="EMBL" id="PFAE01000039">
    <property type="protein sequence ID" value="PIR99731.1"/>
    <property type="molecule type" value="Genomic_DNA"/>
</dbReference>
<evidence type="ECO:0000313" key="1">
    <source>
        <dbReference type="EMBL" id="PIR99731.1"/>
    </source>
</evidence>
<dbReference type="Proteomes" id="UP000230730">
    <property type="component" value="Unassembled WGS sequence"/>
</dbReference>
<sequence>MTKKRFSKFIFLCIVFFFLIQLVNLVWKIPLEGKKRSNPLELSTHYYKGLLGGLYMRGFRDCGDWLFSTCNTPDAFPFLRDRIVKGANPDSFVFVGSYSKPSDWSQSSDIYKDIKHIIIGDEIISGSDPQSIQIMDGYAKDKDNVYMYGSVFRDLDTSTFEFLSCGFFRDTSNVYNIFYENGKKPLNFIDKNSFEMVDRNGKACNLVPYVAKDKNSLYQSDASGVRIVGSNSN</sequence>
<organism evidence="1 2">
    <name type="scientific">Candidatus Collierbacteria bacterium CG10_big_fil_rev_8_21_14_0_10_43_36</name>
    <dbReference type="NCBI Taxonomy" id="1974534"/>
    <lineage>
        <taxon>Bacteria</taxon>
        <taxon>Candidatus Collieribacteriota</taxon>
    </lineage>
</organism>
<accession>A0A2H0VKW7</accession>
<gene>
    <name evidence="1" type="ORF">COT86_02350</name>
</gene>
<reference evidence="2" key="1">
    <citation type="submission" date="2017-09" db="EMBL/GenBank/DDBJ databases">
        <title>Depth-based differentiation of microbial function through sediment-hosted aquifers and enrichment of novel symbionts in the deep terrestrial subsurface.</title>
        <authorList>
            <person name="Probst A.J."/>
            <person name="Ladd B."/>
            <person name="Jarett J.K."/>
            <person name="Geller-Mcgrath D.E."/>
            <person name="Sieber C.M.K."/>
            <person name="Emerson J.B."/>
            <person name="Anantharaman K."/>
            <person name="Thomas B.C."/>
            <person name="Malmstrom R."/>
            <person name="Stieglmeier M."/>
            <person name="Klingl A."/>
            <person name="Woyke T."/>
            <person name="Ryan C.M."/>
            <person name="Banfield J.F."/>
        </authorList>
    </citation>
    <scope>NUCLEOTIDE SEQUENCE [LARGE SCALE GENOMIC DNA]</scope>
</reference>
<proteinExistence type="predicted"/>